<keyword evidence="4 7" id="KW-0324">Glycolysis</keyword>
<name>A0A4R1GH00_9BACT</name>
<dbReference type="Gene3D" id="3.40.50.10490">
    <property type="entry name" value="Glucose-6-phosphate isomerase like protein, domain 1"/>
    <property type="match status" value="2"/>
</dbReference>
<dbReference type="GO" id="GO:0048029">
    <property type="term" value="F:monosaccharide binding"/>
    <property type="evidence" value="ECO:0007669"/>
    <property type="project" value="TreeGrafter"/>
</dbReference>
<dbReference type="EMBL" id="SMFV01000001">
    <property type="protein sequence ID" value="TCK06261.1"/>
    <property type="molecule type" value="Genomic_DNA"/>
</dbReference>
<dbReference type="SUPFAM" id="SSF53697">
    <property type="entry name" value="SIS domain"/>
    <property type="match status" value="1"/>
</dbReference>
<keyword evidence="5 7" id="KW-0413">Isomerase</keyword>
<dbReference type="OrthoDB" id="140919at2"/>
<dbReference type="InterPro" id="IPR018189">
    <property type="entry name" value="Phosphoglucose_isomerase_CS"/>
</dbReference>
<proteinExistence type="inferred from homology"/>
<keyword evidence="3 7" id="KW-0312">Gluconeogenesis</keyword>
<dbReference type="CDD" id="cd05015">
    <property type="entry name" value="SIS_PGI_1"/>
    <property type="match status" value="1"/>
</dbReference>
<evidence type="ECO:0000256" key="3">
    <source>
        <dbReference type="ARBA" id="ARBA00022432"/>
    </source>
</evidence>
<dbReference type="GO" id="GO:0097367">
    <property type="term" value="F:carbohydrate derivative binding"/>
    <property type="evidence" value="ECO:0007669"/>
    <property type="project" value="InterPro"/>
</dbReference>
<evidence type="ECO:0000256" key="7">
    <source>
        <dbReference type="RuleBase" id="RU000612"/>
    </source>
</evidence>
<dbReference type="PROSITE" id="PS51463">
    <property type="entry name" value="P_GLUCOSE_ISOMERASE_3"/>
    <property type="match status" value="1"/>
</dbReference>
<comment type="pathway">
    <text evidence="1 7">Carbohydrate degradation; glycolysis; D-glyceraldehyde 3-phosphate and glycerone phosphate from D-glucose: step 2/4.</text>
</comment>
<dbReference type="AlphaFoldDB" id="A0A4R1GH00"/>
<sequence>MGVGVSFDFAGYTKEHIEEVVEKEELPLLINPKDMPFIRFVGEEELLEIERTAEKLREYFSTLVVVGMGGSSLGSMALHDALCYKAKRELLFLDNVDPLLISRTLKKLDLGKTLFVFVSKSGRTLETVAILNVVLEKLRNEVPNFEKHLLFIGDLGKSFERLASRVGSPFLPVPEEVGGRFSVFTSVALFPAAFVGYDIRTFIGGAQRAVKEAEVGLKLGACKFLHYLEGRINSVLVPYSNYLREFTEWYAQLWGESLGKDGKGQTPVKAIGTPSRHSVFQLFMDGPDDKVYQFFLIKRYPEDLVLPRKTEILPFLAGKRLSEVMEAEFKGALRALRERGRPLIVFEIPELSEFELGYLFMTYMIATVGMARLMKVNPYGQPAVEIGKKFALEELRKGE</sequence>
<dbReference type="GO" id="GO:0004347">
    <property type="term" value="F:glucose-6-phosphate isomerase activity"/>
    <property type="evidence" value="ECO:0007669"/>
    <property type="project" value="UniProtKB-EC"/>
</dbReference>
<protein>
    <recommendedName>
        <fullName evidence="7">Glucose-6-phosphate isomerase</fullName>
        <ecNumber evidence="7">5.3.1.9</ecNumber>
    </recommendedName>
</protein>
<dbReference type="InterPro" id="IPR035476">
    <property type="entry name" value="SIS_PGI_1"/>
</dbReference>
<evidence type="ECO:0000256" key="4">
    <source>
        <dbReference type="ARBA" id="ARBA00023152"/>
    </source>
</evidence>
<dbReference type="GO" id="GO:0006094">
    <property type="term" value="P:gluconeogenesis"/>
    <property type="evidence" value="ECO:0007669"/>
    <property type="project" value="UniProtKB-KW"/>
</dbReference>
<comment type="catalytic activity">
    <reaction evidence="6 7">
        <text>alpha-D-glucose 6-phosphate = beta-D-fructose 6-phosphate</text>
        <dbReference type="Rhea" id="RHEA:11816"/>
        <dbReference type="ChEBI" id="CHEBI:57634"/>
        <dbReference type="ChEBI" id="CHEBI:58225"/>
        <dbReference type="EC" id="5.3.1.9"/>
    </reaction>
</comment>
<organism evidence="8 9">
    <name type="scientific">Phorcysia thermohydrogeniphila</name>
    <dbReference type="NCBI Taxonomy" id="936138"/>
    <lineage>
        <taxon>Bacteria</taxon>
        <taxon>Pseudomonadati</taxon>
        <taxon>Aquificota</taxon>
        <taxon>Aquificia</taxon>
        <taxon>Desulfurobacteriales</taxon>
        <taxon>Desulfurobacteriaceae</taxon>
        <taxon>Phorcysia</taxon>
    </lineage>
</organism>
<comment type="similarity">
    <text evidence="2 7">Belongs to the GPI family.</text>
</comment>
<dbReference type="GO" id="GO:0005829">
    <property type="term" value="C:cytosol"/>
    <property type="evidence" value="ECO:0007669"/>
    <property type="project" value="TreeGrafter"/>
</dbReference>
<evidence type="ECO:0000313" key="8">
    <source>
        <dbReference type="EMBL" id="TCK06261.1"/>
    </source>
</evidence>
<evidence type="ECO:0000256" key="1">
    <source>
        <dbReference type="ARBA" id="ARBA00004926"/>
    </source>
</evidence>
<dbReference type="PROSITE" id="PS00765">
    <property type="entry name" value="P_GLUCOSE_ISOMERASE_1"/>
    <property type="match status" value="1"/>
</dbReference>
<dbReference type="PANTHER" id="PTHR11469:SF1">
    <property type="entry name" value="GLUCOSE-6-PHOSPHATE ISOMERASE"/>
    <property type="match status" value="1"/>
</dbReference>
<evidence type="ECO:0000256" key="5">
    <source>
        <dbReference type="ARBA" id="ARBA00023235"/>
    </source>
</evidence>
<dbReference type="UniPathway" id="UPA00109">
    <property type="reaction ID" value="UER00181"/>
</dbReference>
<comment type="caution">
    <text evidence="8">The sequence shown here is derived from an EMBL/GenBank/DDBJ whole genome shotgun (WGS) entry which is preliminary data.</text>
</comment>
<accession>A0A4R1GH00</accession>
<gene>
    <name evidence="8" type="ORF">CLV27_0062</name>
</gene>
<keyword evidence="9" id="KW-1185">Reference proteome</keyword>
<dbReference type="GO" id="GO:0006096">
    <property type="term" value="P:glycolytic process"/>
    <property type="evidence" value="ECO:0007669"/>
    <property type="project" value="UniProtKB-UniPathway"/>
</dbReference>
<evidence type="ECO:0000313" key="9">
    <source>
        <dbReference type="Proteomes" id="UP000295777"/>
    </source>
</evidence>
<dbReference type="Proteomes" id="UP000295777">
    <property type="component" value="Unassembled WGS sequence"/>
</dbReference>
<reference evidence="8 9" key="1">
    <citation type="submission" date="2019-03" db="EMBL/GenBank/DDBJ databases">
        <title>Genomic Encyclopedia of Archaeal and Bacterial Type Strains, Phase II (KMG-II): from individual species to whole genera.</title>
        <authorList>
            <person name="Goeker M."/>
        </authorList>
    </citation>
    <scope>NUCLEOTIDE SEQUENCE [LARGE SCALE GENOMIC DNA]</scope>
    <source>
        <strain evidence="8 9">DSM 24425</strain>
    </source>
</reference>
<dbReference type="RefSeq" id="WP_132524637.1">
    <property type="nucleotide sequence ID" value="NZ_SMFV01000001.1"/>
</dbReference>
<dbReference type="PANTHER" id="PTHR11469">
    <property type="entry name" value="GLUCOSE-6-PHOSPHATE ISOMERASE"/>
    <property type="match status" value="1"/>
</dbReference>
<dbReference type="InterPro" id="IPR046348">
    <property type="entry name" value="SIS_dom_sf"/>
</dbReference>
<dbReference type="PRINTS" id="PR00662">
    <property type="entry name" value="G6PISOMERASE"/>
</dbReference>
<dbReference type="InterPro" id="IPR001672">
    <property type="entry name" value="G6P_Isomerase"/>
</dbReference>
<dbReference type="Pfam" id="PF00342">
    <property type="entry name" value="PGI"/>
    <property type="match status" value="1"/>
</dbReference>
<dbReference type="EC" id="5.3.1.9" evidence="7"/>
<evidence type="ECO:0000256" key="6">
    <source>
        <dbReference type="ARBA" id="ARBA00029321"/>
    </source>
</evidence>
<evidence type="ECO:0000256" key="2">
    <source>
        <dbReference type="ARBA" id="ARBA00006604"/>
    </source>
</evidence>
<dbReference type="GO" id="GO:0051156">
    <property type="term" value="P:glucose 6-phosphate metabolic process"/>
    <property type="evidence" value="ECO:0007669"/>
    <property type="project" value="TreeGrafter"/>
</dbReference>